<dbReference type="CDD" id="cd14830">
    <property type="entry name" value="Delta_COP_N"/>
    <property type="match status" value="1"/>
</dbReference>
<evidence type="ECO:0000313" key="14">
    <source>
        <dbReference type="Proteomes" id="UP000054558"/>
    </source>
</evidence>
<proteinExistence type="inferred from homology"/>
<dbReference type="Gene3D" id="3.30.450.60">
    <property type="match status" value="1"/>
</dbReference>
<sequence>MVVLGASVISKSGKALVLRNYVEMTRIRIEGLLAAFPKLVGSGKQHTYVETENVRYVYQPMEALYLLLVTNKQSNILEDLETLRLISKIVPEYCPALDEESVSHKAFELIFAFDEIISYQGHREPVTLGQVKQFTDMDSHEEKLHNMIMQSKIAETKDIMKRKANEIDKTKIDKQKIEAGPRGYVPGGLTGISAQSNLGGGMGMGSGGFGETNNGSAFGSIASNYGASAPDEKARVAAAPPKGKGMKLGGSSTKNQLLESLKAEGELIVEEPAAYGTAAAAGGPKAGPPVPTDPISIMIEEKLSVVLRKDGGMENLEVQGTMALLVGKDEDAYIRVVLESGENRGFQFKTHPNIDKALHQKQNALGLKDASKPFPSGNQPLGILKWRMQSKNEEMVPLSINCWPSVTGNESQVNIEYESQAEFDLKNVLISIPLPALRDAPQVNQIDGEWRYDPRRSVLEWQIVLIDDTNRSGSLEFAVPATDPQSFFPIDVKFAADKTFCDVKIKQVIKASSGEAVKFGGKTQLVVDSYQVL</sequence>
<dbReference type="EMBL" id="DF237861">
    <property type="protein sequence ID" value="GAQ92052.1"/>
    <property type="molecule type" value="Genomic_DNA"/>
</dbReference>
<evidence type="ECO:0000256" key="6">
    <source>
        <dbReference type="ARBA" id="ARBA00022927"/>
    </source>
</evidence>
<evidence type="ECO:0000256" key="3">
    <source>
        <dbReference type="ARBA" id="ARBA00022448"/>
    </source>
</evidence>
<evidence type="ECO:0000256" key="4">
    <source>
        <dbReference type="ARBA" id="ARBA00022490"/>
    </source>
</evidence>
<evidence type="ECO:0000256" key="10">
    <source>
        <dbReference type="RuleBase" id="RU364018"/>
    </source>
</evidence>
<dbReference type="CDD" id="cd09254">
    <property type="entry name" value="AP_delta-COPI_MHD"/>
    <property type="match status" value="1"/>
</dbReference>
<dbReference type="AlphaFoldDB" id="A0A1Y1IPT1"/>
<keyword evidence="8 10" id="KW-0472">Membrane</keyword>
<evidence type="ECO:0000256" key="2">
    <source>
        <dbReference type="ARBA" id="ARBA00011775"/>
    </source>
</evidence>
<keyword evidence="5 10" id="KW-0931">ER-Golgi transport</keyword>
<dbReference type="InterPro" id="IPR036168">
    <property type="entry name" value="AP2_Mu_C_sf"/>
</dbReference>
<dbReference type="SUPFAM" id="SSF49447">
    <property type="entry name" value="Second domain of Mu2 adaptin subunit (ap50) of ap2 adaptor"/>
    <property type="match status" value="1"/>
</dbReference>
<keyword evidence="3 10" id="KW-0813">Transport</keyword>
<dbReference type="FunFam" id="3.30.450.60:FF:000003">
    <property type="entry name" value="Coatomer subunit delta"/>
    <property type="match status" value="1"/>
</dbReference>
<comment type="subunit">
    <text evidence="2 10">Oligomeric complex that consists of at least the alpha, beta, beta', gamma, delta, epsilon and zeta subunits.</text>
</comment>
<evidence type="ECO:0000313" key="13">
    <source>
        <dbReference type="EMBL" id="GAQ92052.1"/>
    </source>
</evidence>
<comment type="subcellular location">
    <subcellularLocation>
        <location evidence="10 11">Cytoplasm</location>
    </subcellularLocation>
    <subcellularLocation>
        <location evidence="10 11">Cytoplasmic vesicle</location>
        <location evidence="10 11">COPI-coated vesicle membrane</location>
        <topology evidence="10 11">Peripheral membrane protein</topology>
        <orientation evidence="10 11">Cytoplasmic side</orientation>
    </subcellularLocation>
    <subcellularLocation>
        <location evidence="10 11">Golgi apparatus membrane</location>
        <topology evidence="10 11">Peripheral membrane protein</topology>
        <orientation evidence="10 11">Cytoplasmic side</orientation>
    </subcellularLocation>
</comment>
<dbReference type="InterPro" id="IPR027059">
    <property type="entry name" value="Coatomer_dsu"/>
</dbReference>
<dbReference type="GO" id="GO:0051645">
    <property type="term" value="P:Golgi localization"/>
    <property type="evidence" value="ECO:0000318"/>
    <property type="project" value="GO_Central"/>
</dbReference>
<evidence type="ECO:0000256" key="11">
    <source>
        <dbReference type="RuleBase" id="RU366052"/>
    </source>
</evidence>
<dbReference type="OMA" id="VQFRTHP"/>
<evidence type="ECO:0000259" key="12">
    <source>
        <dbReference type="PROSITE" id="PS51072"/>
    </source>
</evidence>
<dbReference type="GO" id="GO:0030126">
    <property type="term" value="C:COPI vesicle coat"/>
    <property type="evidence" value="ECO:0000318"/>
    <property type="project" value="GO_Central"/>
</dbReference>
<dbReference type="OrthoDB" id="10266042at2759"/>
<evidence type="ECO:0000256" key="5">
    <source>
        <dbReference type="ARBA" id="ARBA00022892"/>
    </source>
</evidence>
<gene>
    <name evidence="13" type="ORF">KFL_009120030</name>
</gene>
<keyword evidence="9 10" id="KW-0968">Cytoplasmic vesicle</keyword>
<dbReference type="GO" id="GO:0006888">
    <property type="term" value="P:endoplasmic reticulum to Golgi vesicle-mediated transport"/>
    <property type="evidence" value="ECO:0000318"/>
    <property type="project" value="GO_Central"/>
</dbReference>
<dbReference type="GO" id="GO:0000139">
    <property type="term" value="C:Golgi membrane"/>
    <property type="evidence" value="ECO:0007669"/>
    <property type="project" value="UniProtKB-SubCell"/>
</dbReference>
<dbReference type="FunFam" id="2.60.40.1170:FF:000007">
    <property type="entry name" value="Coatomer subunit delta"/>
    <property type="match status" value="1"/>
</dbReference>
<dbReference type="PROSITE" id="PS51072">
    <property type="entry name" value="MHD"/>
    <property type="match status" value="1"/>
</dbReference>
<name>A0A1Y1IPT1_KLENI</name>
<reference evidence="13 14" key="1">
    <citation type="journal article" date="2014" name="Nat. Commun.">
        <title>Klebsormidium flaccidum genome reveals primary factors for plant terrestrial adaptation.</title>
        <authorList>
            <person name="Hori K."/>
            <person name="Maruyama F."/>
            <person name="Fujisawa T."/>
            <person name="Togashi T."/>
            <person name="Yamamoto N."/>
            <person name="Seo M."/>
            <person name="Sato S."/>
            <person name="Yamada T."/>
            <person name="Mori H."/>
            <person name="Tajima N."/>
            <person name="Moriyama T."/>
            <person name="Ikeuchi M."/>
            <person name="Watanabe M."/>
            <person name="Wada H."/>
            <person name="Kobayashi K."/>
            <person name="Saito M."/>
            <person name="Masuda T."/>
            <person name="Sasaki-Sekimoto Y."/>
            <person name="Mashiguchi K."/>
            <person name="Awai K."/>
            <person name="Shimojima M."/>
            <person name="Masuda S."/>
            <person name="Iwai M."/>
            <person name="Nobusawa T."/>
            <person name="Narise T."/>
            <person name="Kondo S."/>
            <person name="Saito H."/>
            <person name="Sato R."/>
            <person name="Murakawa M."/>
            <person name="Ihara Y."/>
            <person name="Oshima-Yamada Y."/>
            <person name="Ohtaka K."/>
            <person name="Satoh M."/>
            <person name="Sonobe K."/>
            <person name="Ishii M."/>
            <person name="Ohtani R."/>
            <person name="Kanamori-Sato M."/>
            <person name="Honoki R."/>
            <person name="Miyazaki D."/>
            <person name="Mochizuki H."/>
            <person name="Umetsu J."/>
            <person name="Higashi K."/>
            <person name="Shibata D."/>
            <person name="Kamiya Y."/>
            <person name="Sato N."/>
            <person name="Nakamura Y."/>
            <person name="Tabata S."/>
            <person name="Ida S."/>
            <person name="Kurokawa K."/>
            <person name="Ohta H."/>
        </authorList>
    </citation>
    <scope>NUCLEOTIDE SEQUENCE [LARGE SCALE GENOMIC DNA]</scope>
    <source>
        <strain evidence="13 14">NIES-2285</strain>
    </source>
</reference>
<evidence type="ECO:0000256" key="8">
    <source>
        <dbReference type="ARBA" id="ARBA00023136"/>
    </source>
</evidence>
<comment type="similarity">
    <text evidence="1 10">Belongs to the adaptor complexes medium subunit family. Delta-COP subfamily.</text>
</comment>
<dbReference type="InterPro" id="IPR028565">
    <property type="entry name" value="MHD"/>
</dbReference>
<dbReference type="GO" id="GO:0015031">
    <property type="term" value="P:protein transport"/>
    <property type="evidence" value="ECO:0007669"/>
    <property type="project" value="UniProtKB-KW"/>
</dbReference>
<feature type="domain" description="MHD" evidence="12">
    <location>
        <begin position="292"/>
        <end position="533"/>
    </location>
</feature>
<dbReference type="SUPFAM" id="SSF64356">
    <property type="entry name" value="SNARE-like"/>
    <property type="match status" value="1"/>
</dbReference>
<dbReference type="PANTHER" id="PTHR10121:SF0">
    <property type="entry name" value="COATOMER SUBUNIT DELTA"/>
    <property type="match status" value="1"/>
</dbReference>
<protein>
    <recommendedName>
        <fullName evidence="10">Coatomer subunit delta</fullName>
    </recommendedName>
</protein>
<evidence type="ECO:0000256" key="1">
    <source>
        <dbReference type="ARBA" id="ARBA00010516"/>
    </source>
</evidence>
<keyword evidence="6 10" id="KW-0653">Protein transport</keyword>
<dbReference type="Pfam" id="PF00928">
    <property type="entry name" value="Adap_comp_sub"/>
    <property type="match status" value="1"/>
</dbReference>
<accession>A0A1Y1IPT1</accession>
<comment type="function">
    <text evidence="10">The coatomer is a cytosolic protein complex that binds to dilysine motifs and reversibly associates with Golgi non-clathrin-coated vesicles, which further mediate biosynthetic protein transport from the ER, via the Golgi up to the trans Golgi network. Coatomer complex is required for budding from Golgi membranes, and is essential for the retrograde Golgi-to-ER transport of dilysine-tagged proteins.</text>
</comment>
<keyword evidence="7 10" id="KW-0333">Golgi apparatus</keyword>
<dbReference type="Proteomes" id="UP000054558">
    <property type="component" value="Unassembled WGS sequence"/>
</dbReference>
<dbReference type="GO" id="GO:0006890">
    <property type="term" value="P:retrograde vesicle-mediated transport, Golgi to endoplasmic reticulum"/>
    <property type="evidence" value="ECO:0000318"/>
    <property type="project" value="GO_Central"/>
</dbReference>
<keyword evidence="4 10" id="KW-0963">Cytoplasm</keyword>
<dbReference type="InterPro" id="IPR011012">
    <property type="entry name" value="Longin-like_dom_sf"/>
</dbReference>
<dbReference type="Gene3D" id="2.60.40.1170">
    <property type="entry name" value="Mu homology domain, subdomain B"/>
    <property type="match status" value="2"/>
</dbReference>
<dbReference type="STRING" id="105231.A0A1Y1IPT1"/>
<dbReference type="PANTHER" id="PTHR10121">
    <property type="entry name" value="COATOMER SUBUNIT DELTA"/>
    <property type="match status" value="1"/>
</dbReference>
<evidence type="ECO:0000256" key="7">
    <source>
        <dbReference type="ARBA" id="ARBA00023034"/>
    </source>
</evidence>
<organism evidence="13 14">
    <name type="scientific">Klebsormidium nitens</name>
    <name type="common">Green alga</name>
    <name type="synonym">Ulothrix nitens</name>
    <dbReference type="NCBI Taxonomy" id="105231"/>
    <lineage>
        <taxon>Eukaryota</taxon>
        <taxon>Viridiplantae</taxon>
        <taxon>Streptophyta</taxon>
        <taxon>Klebsormidiophyceae</taxon>
        <taxon>Klebsormidiales</taxon>
        <taxon>Klebsormidiaceae</taxon>
        <taxon>Klebsormidium</taxon>
    </lineage>
</organism>
<evidence type="ECO:0000256" key="9">
    <source>
        <dbReference type="ARBA" id="ARBA00023329"/>
    </source>
</evidence>
<keyword evidence="14" id="KW-1185">Reference proteome</keyword>